<name>A0AAD9I5W8_9PEZI</name>
<feature type="region of interest" description="Disordered" evidence="1">
    <location>
        <begin position="70"/>
        <end position="93"/>
    </location>
</feature>
<organism evidence="2 3">
    <name type="scientific">Phyllachora maydis</name>
    <dbReference type="NCBI Taxonomy" id="1825666"/>
    <lineage>
        <taxon>Eukaryota</taxon>
        <taxon>Fungi</taxon>
        <taxon>Dikarya</taxon>
        <taxon>Ascomycota</taxon>
        <taxon>Pezizomycotina</taxon>
        <taxon>Sordariomycetes</taxon>
        <taxon>Sordariomycetidae</taxon>
        <taxon>Phyllachorales</taxon>
        <taxon>Phyllachoraceae</taxon>
        <taxon>Phyllachora</taxon>
    </lineage>
</organism>
<keyword evidence="3" id="KW-1185">Reference proteome</keyword>
<feature type="compositionally biased region" description="Basic and acidic residues" evidence="1">
    <location>
        <begin position="1"/>
        <end position="41"/>
    </location>
</feature>
<feature type="compositionally biased region" description="Polar residues" evidence="1">
    <location>
        <begin position="42"/>
        <end position="56"/>
    </location>
</feature>
<evidence type="ECO:0000256" key="1">
    <source>
        <dbReference type="SAM" id="MobiDB-lite"/>
    </source>
</evidence>
<reference evidence="2" key="1">
    <citation type="journal article" date="2023" name="Mol. Plant Microbe Interact.">
        <title>Elucidating the Obligate Nature and Biological Capacity of an Invasive Fungal Corn Pathogen.</title>
        <authorList>
            <person name="MacCready J.S."/>
            <person name="Roggenkamp E.M."/>
            <person name="Gdanetz K."/>
            <person name="Chilvers M.I."/>
        </authorList>
    </citation>
    <scope>NUCLEOTIDE SEQUENCE</scope>
    <source>
        <strain evidence="2">PM02</strain>
    </source>
</reference>
<accession>A0AAD9I5W8</accession>
<dbReference type="AlphaFoldDB" id="A0AAD9I5W8"/>
<protein>
    <submittedName>
        <fullName evidence="2">Uncharacterized protein</fullName>
    </submittedName>
</protein>
<evidence type="ECO:0000313" key="3">
    <source>
        <dbReference type="Proteomes" id="UP001217918"/>
    </source>
</evidence>
<evidence type="ECO:0000313" key="2">
    <source>
        <dbReference type="EMBL" id="KAK2071839.1"/>
    </source>
</evidence>
<sequence>MDRDRSRRYEDGEVRRRDERNDRPRSPRRDFYFRDPRDRSHNICSITPSGSSSVASATHRPGCFSKLHDTGCHGRSRTSSSHPDRTDLNSSKSNNTSNCYVAYHTSCRAQGICSTQRWILWLAWWTRRVANRLWPPSLWRGGVNIHAFRV</sequence>
<feature type="region of interest" description="Disordered" evidence="1">
    <location>
        <begin position="1"/>
        <end position="58"/>
    </location>
</feature>
<comment type="caution">
    <text evidence="2">The sequence shown here is derived from an EMBL/GenBank/DDBJ whole genome shotgun (WGS) entry which is preliminary data.</text>
</comment>
<gene>
    <name evidence="2" type="ORF">P8C59_006229</name>
</gene>
<dbReference type="Proteomes" id="UP001217918">
    <property type="component" value="Unassembled WGS sequence"/>
</dbReference>
<proteinExistence type="predicted"/>
<dbReference type="EMBL" id="JAQQPM010000005">
    <property type="protein sequence ID" value="KAK2071839.1"/>
    <property type="molecule type" value="Genomic_DNA"/>
</dbReference>